<protein>
    <recommendedName>
        <fullName evidence="3">beta-N-acetylhexosaminidase</fullName>
        <ecNumber evidence="3">3.2.1.52</ecNumber>
    </recommendedName>
</protein>
<reference evidence="7" key="1">
    <citation type="submission" date="2018-05" db="EMBL/GenBank/DDBJ databases">
        <authorList>
            <person name="Lanie J.A."/>
            <person name="Ng W.-L."/>
            <person name="Kazmierczak K.M."/>
            <person name="Andrzejewski T.M."/>
            <person name="Davidsen T.M."/>
            <person name="Wayne K.J."/>
            <person name="Tettelin H."/>
            <person name="Glass J.I."/>
            <person name="Rusch D."/>
            <person name="Podicherti R."/>
            <person name="Tsui H.-C.T."/>
            <person name="Winkler M.E."/>
        </authorList>
    </citation>
    <scope>NUCLEOTIDE SEQUENCE</scope>
</reference>
<dbReference type="InterPro" id="IPR019800">
    <property type="entry name" value="Glyco_hydro_3_AS"/>
</dbReference>
<evidence type="ECO:0000256" key="4">
    <source>
        <dbReference type="ARBA" id="ARBA00022801"/>
    </source>
</evidence>
<evidence type="ECO:0000256" key="3">
    <source>
        <dbReference type="ARBA" id="ARBA00012663"/>
    </source>
</evidence>
<dbReference type="EMBL" id="UINC01042170">
    <property type="protein sequence ID" value="SVB44439.1"/>
    <property type="molecule type" value="Genomic_DNA"/>
</dbReference>
<name>A0A382E207_9ZZZZ</name>
<dbReference type="InterPro" id="IPR017853">
    <property type="entry name" value="GH"/>
</dbReference>
<organism evidence="7">
    <name type="scientific">marine metagenome</name>
    <dbReference type="NCBI Taxonomy" id="408172"/>
    <lineage>
        <taxon>unclassified sequences</taxon>
        <taxon>metagenomes</taxon>
        <taxon>ecological metagenomes</taxon>
    </lineage>
</organism>
<dbReference type="InterPro" id="IPR036962">
    <property type="entry name" value="Glyco_hydro_3_N_sf"/>
</dbReference>
<dbReference type="GO" id="GO:0004563">
    <property type="term" value="F:beta-N-acetylhexosaminidase activity"/>
    <property type="evidence" value="ECO:0007669"/>
    <property type="project" value="UniProtKB-EC"/>
</dbReference>
<proteinExistence type="inferred from homology"/>
<dbReference type="Gene3D" id="3.20.20.300">
    <property type="entry name" value="Glycoside hydrolase, family 3, N-terminal domain"/>
    <property type="match status" value="1"/>
</dbReference>
<evidence type="ECO:0000259" key="6">
    <source>
        <dbReference type="Pfam" id="PF00933"/>
    </source>
</evidence>
<dbReference type="PANTHER" id="PTHR30480:SF13">
    <property type="entry name" value="BETA-HEXOSAMINIDASE"/>
    <property type="match status" value="1"/>
</dbReference>
<dbReference type="PRINTS" id="PR00133">
    <property type="entry name" value="GLHYDRLASE3"/>
</dbReference>
<dbReference type="InterPro" id="IPR050226">
    <property type="entry name" value="NagZ_Beta-hexosaminidase"/>
</dbReference>
<keyword evidence="5" id="KW-0326">Glycosidase</keyword>
<evidence type="ECO:0000256" key="1">
    <source>
        <dbReference type="ARBA" id="ARBA00001231"/>
    </source>
</evidence>
<feature type="non-terminal residue" evidence="7">
    <location>
        <position position="497"/>
    </location>
</feature>
<dbReference type="GO" id="GO:0005975">
    <property type="term" value="P:carbohydrate metabolic process"/>
    <property type="evidence" value="ECO:0007669"/>
    <property type="project" value="InterPro"/>
</dbReference>
<dbReference type="InterPro" id="IPR001764">
    <property type="entry name" value="Glyco_hydro_3_N"/>
</dbReference>
<evidence type="ECO:0000256" key="5">
    <source>
        <dbReference type="ARBA" id="ARBA00023295"/>
    </source>
</evidence>
<dbReference type="PROSITE" id="PS51257">
    <property type="entry name" value="PROKAR_LIPOPROTEIN"/>
    <property type="match status" value="1"/>
</dbReference>
<sequence>MRIQKTSVIISNNQVVINLWILAILVSSCYRQAPIQDPLEEVIPERSNTELPVTVPAGPPEKQKMLDVEETGYPVSWAMMVLSKMTLEEKVAQLIMPWVLGDFSPEGSTDHDRLETMIDSFGIGGVIVSVGSPSEVAVKLNDLQNHSEYPLLVGADLETGAGFRFGGGVDGPTNIVLGGATMFPSLMAFGATGDPELAYELGRITGLEAKAVGVHVPFAPVLDVNNNPENPIISIRSFGEDPTEVAKMGVSFVRGIQDNGSIATGKHFPGHGDTEIDSHIALPVFEHDNQRLEGIELVPFQAAIDAGMRAIMTAHIAVPGLSNNRLPATLTEEVLTDLLRAELGFEGIVFTDAMDMAAVDRAFPSGEASVRAILAGADVILMPRDVGEAIGAIADAVRSNRIEEERIERSVSKLLRLKEEMGLHEQRLVDVNKVPSLVGIPSHIEEAQEVADRSMTLIRNGGNLLPLLGTRTARVMSVSYQNGNNSISGRYFDGRLR</sequence>
<keyword evidence="4" id="KW-0378">Hydrolase</keyword>
<dbReference type="SUPFAM" id="SSF51445">
    <property type="entry name" value="(Trans)glycosidases"/>
    <property type="match status" value="1"/>
</dbReference>
<comment type="catalytic activity">
    <reaction evidence="1">
        <text>Hydrolysis of terminal non-reducing N-acetyl-D-hexosamine residues in N-acetyl-beta-D-hexosaminides.</text>
        <dbReference type="EC" id="3.2.1.52"/>
    </reaction>
</comment>
<dbReference type="PANTHER" id="PTHR30480">
    <property type="entry name" value="BETA-HEXOSAMINIDASE-RELATED"/>
    <property type="match status" value="1"/>
</dbReference>
<dbReference type="EC" id="3.2.1.52" evidence="3"/>
<comment type="similarity">
    <text evidence="2">Belongs to the glycosyl hydrolase 3 family.</text>
</comment>
<evidence type="ECO:0000313" key="7">
    <source>
        <dbReference type="EMBL" id="SVB44439.1"/>
    </source>
</evidence>
<gene>
    <name evidence="7" type="ORF">METZ01_LOCUS197293</name>
</gene>
<dbReference type="Pfam" id="PF00933">
    <property type="entry name" value="Glyco_hydro_3"/>
    <property type="match status" value="1"/>
</dbReference>
<dbReference type="PROSITE" id="PS00775">
    <property type="entry name" value="GLYCOSYL_HYDROL_F3"/>
    <property type="match status" value="1"/>
</dbReference>
<dbReference type="GO" id="GO:0009254">
    <property type="term" value="P:peptidoglycan turnover"/>
    <property type="evidence" value="ECO:0007669"/>
    <property type="project" value="TreeGrafter"/>
</dbReference>
<evidence type="ECO:0000256" key="2">
    <source>
        <dbReference type="ARBA" id="ARBA00005336"/>
    </source>
</evidence>
<feature type="domain" description="Glycoside hydrolase family 3 N-terminal" evidence="6">
    <location>
        <begin position="86"/>
        <end position="417"/>
    </location>
</feature>
<accession>A0A382E207</accession>
<dbReference type="AlphaFoldDB" id="A0A382E207"/>